<dbReference type="CDD" id="cd18018">
    <property type="entry name" value="DEXHc_RecQ4-like"/>
    <property type="match status" value="1"/>
</dbReference>
<dbReference type="Pfam" id="PF00270">
    <property type="entry name" value="DEAD"/>
    <property type="match status" value="1"/>
</dbReference>
<keyword evidence="14" id="KW-0472">Membrane</keyword>
<dbReference type="GO" id="GO:0005737">
    <property type="term" value="C:cytoplasm"/>
    <property type="evidence" value="ECO:0007669"/>
    <property type="project" value="TreeGrafter"/>
</dbReference>
<dbReference type="GO" id="GO:0043138">
    <property type="term" value="F:3'-5' DNA helicase activity"/>
    <property type="evidence" value="ECO:0007669"/>
    <property type="project" value="UniProtKB-EC"/>
</dbReference>
<keyword evidence="14" id="KW-0812">Transmembrane</keyword>
<dbReference type="EC" id="5.6.2.4" evidence="11"/>
<dbReference type="PANTHER" id="PTHR13710:SF108">
    <property type="entry name" value="ATP-DEPENDENT DNA HELICASE Q4"/>
    <property type="match status" value="1"/>
</dbReference>
<dbReference type="GO" id="GO:0005524">
    <property type="term" value="F:ATP binding"/>
    <property type="evidence" value="ECO:0007669"/>
    <property type="project" value="UniProtKB-KW"/>
</dbReference>
<dbReference type="GO" id="GO:0003677">
    <property type="term" value="F:DNA binding"/>
    <property type="evidence" value="ECO:0007669"/>
    <property type="project" value="UniProtKB-KW"/>
</dbReference>
<dbReference type="InterPro" id="IPR004589">
    <property type="entry name" value="DNA_helicase_ATP-dep_RecQ"/>
</dbReference>
<comment type="subcellular location">
    <subcellularLocation>
        <location evidence="1">Nucleus</location>
    </subcellularLocation>
</comment>
<dbReference type="PANTHER" id="PTHR13710">
    <property type="entry name" value="DNA HELICASE RECQ FAMILY MEMBER"/>
    <property type="match status" value="1"/>
</dbReference>
<dbReference type="SMART" id="SM00490">
    <property type="entry name" value="HELICc"/>
    <property type="match status" value="1"/>
</dbReference>
<evidence type="ECO:0000256" key="10">
    <source>
        <dbReference type="ARBA" id="ARBA00034617"/>
    </source>
</evidence>
<dbReference type="Proteomes" id="UP001374535">
    <property type="component" value="Chromosome 1"/>
</dbReference>
<evidence type="ECO:0000256" key="1">
    <source>
        <dbReference type="ARBA" id="ARBA00004123"/>
    </source>
</evidence>
<evidence type="ECO:0000313" key="18">
    <source>
        <dbReference type="Proteomes" id="UP001374535"/>
    </source>
</evidence>
<gene>
    <name evidence="17" type="ORF">V8G54_003482</name>
</gene>
<dbReference type="GO" id="GO:0000724">
    <property type="term" value="P:double-strand break repair via homologous recombination"/>
    <property type="evidence" value="ECO:0007669"/>
    <property type="project" value="TreeGrafter"/>
</dbReference>
<dbReference type="SUPFAM" id="SSF52540">
    <property type="entry name" value="P-loop containing nucleoside triphosphate hydrolases"/>
    <property type="match status" value="1"/>
</dbReference>
<keyword evidence="14" id="KW-1133">Transmembrane helix</keyword>
<evidence type="ECO:0000256" key="2">
    <source>
        <dbReference type="ARBA" id="ARBA00005446"/>
    </source>
</evidence>
<evidence type="ECO:0000256" key="12">
    <source>
        <dbReference type="ARBA" id="ARBA00049360"/>
    </source>
</evidence>
<evidence type="ECO:0000256" key="8">
    <source>
        <dbReference type="ARBA" id="ARBA00023235"/>
    </source>
</evidence>
<evidence type="ECO:0000256" key="13">
    <source>
        <dbReference type="SAM" id="MobiDB-lite"/>
    </source>
</evidence>
<dbReference type="NCBIfam" id="TIGR00614">
    <property type="entry name" value="recQ_fam"/>
    <property type="match status" value="1"/>
</dbReference>
<protein>
    <recommendedName>
        <fullName evidence="11">DNA 3'-5' helicase</fullName>
        <ecNumber evidence="11">5.6.2.4</ecNumber>
    </recommendedName>
</protein>
<feature type="transmembrane region" description="Helical" evidence="14">
    <location>
        <begin position="468"/>
        <end position="487"/>
    </location>
</feature>
<dbReference type="FunFam" id="3.40.50.300:FF:001334">
    <property type="entry name" value="ATP-dependent DNA helicase Q-like 5"/>
    <property type="match status" value="1"/>
</dbReference>
<feature type="domain" description="Helicase C-terminal" evidence="16">
    <location>
        <begin position="494"/>
        <end position="644"/>
    </location>
</feature>
<keyword evidence="7" id="KW-0238">DNA-binding</keyword>
<evidence type="ECO:0000256" key="9">
    <source>
        <dbReference type="ARBA" id="ARBA00023242"/>
    </source>
</evidence>
<keyword evidence="3" id="KW-0547">Nucleotide-binding</keyword>
<dbReference type="AlphaFoldDB" id="A0AAQ3PDY6"/>
<dbReference type="GO" id="GO:0005634">
    <property type="term" value="C:nucleus"/>
    <property type="evidence" value="ECO:0007669"/>
    <property type="project" value="UniProtKB-SubCell"/>
</dbReference>
<comment type="catalytic activity">
    <reaction evidence="10">
        <text>Couples ATP hydrolysis with the unwinding of duplex DNA by translocating in the 3'-5' direction.</text>
        <dbReference type="EC" id="5.6.2.4"/>
    </reaction>
</comment>
<keyword evidence="9" id="KW-0539">Nucleus</keyword>
<reference evidence="17 18" key="1">
    <citation type="journal article" date="2023" name="Life. Sci Alliance">
        <title>Evolutionary insights into 3D genome organization and epigenetic landscape of Vigna mungo.</title>
        <authorList>
            <person name="Junaid A."/>
            <person name="Singh B."/>
            <person name="Bhatia S."/>
        </authorList>
    </citation>
    <scope>NUCLEOTIDE SEQUENCE [LARGE SCALE GENOMIC DNA]</scope>
    <source>
        <strain evidence="17">Urdbean</strain>
    </source>
</reference>
<dbReference type="GO" id="GO:0016787">
    <property type="term" value="F:hydrolase activity"/>
    <property type="evidence" value="ECO:0007669"/>
    <property type="project" value="UniProtKB-KW"/>
</dbReference>
<feature type="region of interest" description="Disordered" evidence="13">
    <location>
        <begin position="1"/>
        <end position="91"/>
    </location>
</feature>
<organism evidence="17 18">
    <name type="scientific">Vigna mungo</name>
    <name type="common">Black gram</name>
    <name type="synonym">Phaseolus mungo</name>
    <dbReference type="NCBI Taxonomy" id="3915"/>
    <lineage>
        <taxon>Eukaryota</taxon>
        <taxon>Viridiplantae</taxon>
        <taxon>Streptophyta</taxon>
        <taxon>Embryophyta</taxon>
        <taxon>Tracheophyta</taxon>
        <taxon>Spermatophyta</taxon>
        <taxon>Magnoliopsida</taxon>
        <taxon>eudicotyledons</taxon>
        <taxon>Gunneridae</taxon>
        <taxon>Pentapetalae</taxon>
        <taxon>rosids</taxon>
        <taxon>fabids</taxon>
        <taxon>Fabales</taxon>
        <taxon>Fabaceae</taxon>
        <taxon>Papilionoideae</taxon>
        <taxon>50 kb inversion clade</taxon>
        <taxon>NPAAA clade</taxon>
        <taxon>indigoferoid/millettioid clade</taxon>
        <taxon>Phaseoleae</taxon>
        <taxon>Vigna</taxon>
    </lineage>
</organism>
<evidence type="ECO:0000259" key="16">
    <source>
        <dbReference type="PROSITE" id="PS51194"/>
    </source>
</evidence>
<keyword evidence="6" id="KW-0067">ATP-binding</keyword>
<accession>A0AAQ3PDY6</accession>
<dbReference type="InterPro" id="IPR011545">
    <property type="entry name" value="DEAD/DEAH_box_helicase_dom"/>
</dbReference>
<proteinExistence type="inferred from homology"/>
<dbReference type="FunFam" id="3.40.50.300:FF:000772">
    <property type="entry name" value="ATP-dependent DNA helicase Q4"/>
    <property type="match status" value="1"/>
</dbReference>
<feature type="transmembrane region" description="Helical" evidence="14">
    <location>
        <begin position="295"/>
        <end position="317"/>
    </location>
</feature>
<dbReference type="GO" id="GO:0005694">
    <property type="term" value="C:chromosome"/>
    <property type="evidence" value="ECO:0007669"/>
    <property type="project" value="TreeGrafter"/>
</dbReference>
<name>A0AAQ3PDY6_VIGMU</name>
<keyword evidence="4" id="KW-0378">Hydrolase</keyword>
<sequence length="933" mass="104333">MESDSDSDGSHISATPPRNLSLSPPRPLPPPLVVSNKSRIRIKPSISKPAPSGSSKAPSKPDPVLETPLSLPTDLPFQIRRPSDAPSVSSSIETLPAGFFSSSHSASFVKIRRPLINLEPSGIEPVLTPTASDSRADSTDARTRRKTRLPNLIGASAPMPTVKPRPCSGGDGNFVRLNLSGKRRKFLNKKGKSNGKRYKRGKFISRHEREGKEKDIEELKQRGDCKILEIDCAVVEEAVAATLDEPSEENLVKILKLVYGYDCFRDGQVEAIQMVLAGKSGAVVLPTGAGKSLCYQLPALILPGITLVVSPLVALMIDQLRQLPYVIKGGLLSSTQTPEEASESLMQLRQGEIKLLFVSPERFLNEGFLSIISSLPAISLVVIDEAHCISEWSHNFRPSFMRLRASLLRKTLNVRAVLAMTATATTTTLDAIMSALDIPHSNLIQKAHFRDNFHLSVSMVRNRQVIRFYIVLELVYFHCVNFVKLMFEFFEHIRMKDLLILIRSPPFAEVQSIIIYCKFQYETDQISRYLNDHSILAKSYHSGITAKERSYVQDLFNSNKIRVVVATVAFGMGLDKSDVGAVIHYSLPESLEEYVQEIGRAGRDGRLSYCHLFYDDETFFKLRSLMYSEGVDEYAVNKFLREVFPSDKSSCGKICSLIKESASRRLDMKEEVMLTLLTRLELGNVQYLQLLPQINATCTLAFHKTTPPLLAQKVSAIAAILKRSESKRGQYIFDIPTVANDMGVTAVKLTNQLTDLKLMGEITYEMKDMAYCYRIIEVPTDLLSLSEDITQWLSEVENCKVQKMDAMFSAVYFALNLCDKMQGCSGTNHTPCLQRKILEYFSGVENADFCKKIDGQSSPFLRADIKVFLQSNSQARFTPRAVARIMHGIASPAYPSTTWSKTHFWGRYTRVDFKVVMEAAKEELKHLVGKCTL</sequence>
<dbReference type="CDD" id="cd18794">
    <property type="entry name" value="SF2_C_RecQ"/>
    <property type="match status" value="1"/>
</dbReference>
<dbReference type="PROSITE" id="PS51192">
    <property type="entry name" value="HELICASE_ATP_BIND_1"/>
    <property type="match status" value="1"/>
</dbReference>
<evidence type="ECO:0000256" key="4">
    <source>
        <dbReference type="ARBA" id="ARBA00022801"/>
    </source>
</evidence>
<dbReference type="Pfam" id="PF00271">
    <property type="entry name" value="Helicase_C"/>
    <property type="match status" value="1"/>
</dbReference>
<dbReference type="InterPro" id="IPR001650">
    <property type="entry name" value="Helicase_C-like"/>
</dbReference>
<dbReference type="PROSITE" id="PS00690">
    <property type="entry name" value="DEAH_ATP_HELICASE"/>
    <property type="match status" value="1"/>
</dbReference>
<keyword evidence="18" id="KW-1185">Reference proteome</keyword>
<evidence type="ECO:0000256" key="5">
    <source>
        <dbReference type="ARBA" id="ARBA00022806"/>
    </source>
</evidence>
<evidence type="ECO:0000256" key="3">
    <source>
        <dbReference type="ARBA" id="ARBA00022741"/>
    </source>
</evidence>
<keyword evidence="5" id="KW-0347">Helicase</keyword>
<comment type="similarity">
    <text evidence="2">Belongs to the helicase family. RecQ subfamily.</text>
</comment>
<dbReference type="InterPro" id="IPR027417">
    <property type="entry name" value="P-loop_NTPase"/>
</dbReference>
<evidence type="ECO:0000259" key="15">
    <source>
        <dbReference type="PROSITE" id="PS51192"/>
    </source>
</evidence>
<dbReference type="GO" id="GO:0009378">
    <property type="term" value="F:four-way junction helicase activity"/>
    <property type="evidence" value="ECO:0007669"/>
    <property type="project" value="TreeGrafter"/>
</dbReference>
<dbReference type="InterPro" id="IPR014001">
    <property type="entry name" value="Helicase_ATP-bd"/>
</dbReference>
<comment type="catalytic activity">
    <reaction evidence="12">
        <text>ATP + H2O = ADP + phosphate + H(+)</text>
        <dbReference type="Rhea" id="RHEA:13065"/>
        <dbReference type="ChEBI" id="CHEBI:15377"/>
        <dbReference type="ChEBI" id="CHEBI:15378"/>
        <dbReference type="ChEBI" id="CHEBI:30616"/>
        <dbReference type="ChEBI" id="CHEBI:43474"/>
        <dbReference type="ChEBI" id="CHEBI:456216"/>
    </reaction>
</comment>
<dbReference type="EMBL" id="CP144700">
    <property type="protein sequence ID" value="WVZ24938.1"/>
    <property type="molecule type" value="Genomic_DNA"/>
</dbReference>
<keyword evidence="8" id="KW-0413">Isomerase</keyword>
<feature type="compositionally biased region" description="Low complexity" evidence="13">
    <location>
        <begin position="43"/>
        <end position="58"/>
    </location>
</feature>
<evidence type="ECO:0000256" key="6">
    <source>
        <dbReference type="ARBA" id="ARBA00022840"/>
    </source>
</evidence>
<dbReference type="Gene3D" id="3.40.50.300">
    <property type="entry name" value="P-loop containing nucleotide triphosphate hydrolases"/>
    <property type="match status" value="2"/>
</dbReference>
<feature type="domain" description="Helicase ATP-binding" evidence="15">
    <location>
        <begin position="272"/>
        <end position="442"/>
    </location>
</feature>
<evidence type="ECO:0000256" key="11">
    <source>
        <dbReference type="ARBA" id="ARBA00034808"/>
    </source>
</evidence>
<evidence type="ECO:0000256" key="7">
    <source>
        <dbReference type="ARBA" id="ARBA00023125"/>
    </source>
</evidence>
<evidence type="ECO:0000313" key="17">
    <source>
        <dbReference type="EMBL" id="WVZ24938.1"/>
    </source>
</evidence>
<dbReference type="SMART" id="SM00487">
    <property type="entry name" value="DEXDc"/>
    <property type="match status" value="1"/>
</dbReference>
<dbReference type="PROSITE" id="PS51194">
    <property type="entry name" value="HELICASE_CTER"/>
    <property type="match status" value="1"/>
</dbReference>
<evidence type="ECO:0000256" key="14">
    <source>
        <dbReference type="SAM" id="Phobius"/>
    </source>
</evidence>
<dbReference type="InterPro" id="IPR002464">
    <property type="entry name" value="DNA/RNA_helicase_DEAH_CS"/>
</dbReference>